<dbReference type="PANTHER" id="PTHR31353:SF1">
    <property type="entry name" value="PROTEIN FAM98B"/>
    <property type="match status" value="1"/>
</dbReference>
<gene>
    <name evidence="3" type="ORF">PFISCL1PPCAC_16451</name>
</gene>
<dbReference type="EMBL" id="BTSY01000004">
    <property type="protein sequence ID" value="GMT25154.1"/>
    <property type="molecule type" value="Genomic_DNA"/>
</dbReference>
<dbReference type="AlphaFoldDB" id="A0AAV5W350"/>
<dbReference type="InterPro" id="IPR018797">
    <property type="entry name" value="FAM98"/>
</dbReference>
<name>A0AAV5W350_9BILA</name>
<evidence type="ECO:0000256" key="2">
    <source>
        <dbReference type="SAM" id="MobiDB-lite"/>
    </source>
</evidence>
<comment type="similarity">
    <text evidence="1">Belongs to the FAM98 family.</text>
</comment>
<accession>A0AAV5W350</accession>
<feature type="region of interest" description="Disordered" evidence="2">
    <location>
        <begin position="286"/>
        <end position="311"/>
    </location>
</feature>
<organism evidence="3 4">
    <name type="scientific">Pristionchus fissidentatus</name>
    <dbReference type="NCBI Taxonomy" id="1538716"/>
    <lineage>
        <taxon>Eukaryota</taxon>
        <taxon>Metazoa</taxon>
        <taxon>Ecdysozoa</taxon>
        <taxon>Nematoda</taxon>
        <taxon>Chromadorea</taxon>
        <taxon>Rhabditida</taxon>
        <taxon>Rhabditina</taxon>
        <taxon>Diplogasteromorpha</taxon>
        <taxon>Diplogasteroidea</taxon>
        <taxon>Neodiplogasteridae</taxon>
        <taxon>Pristionchus</taxon>
    </lineage>
</organism>
<feature type="non-terminal residue" evidence="3">
    <location>
        <position position="419"/>
    </location>
</feature>
<reference evidence="3" key="1">
    <citation type="submission" date="2023-10" db="EMBL/GenBank/DDBJ databases">
        <title>Genome assembly of Pristionchus species.</title>
        <authorList>
            <person name="Yoshida K."/>
            <person name="Sommer R.J."/>
        </authorList>
    </citation>
    <scope>NUCLEOTIDE SEQUENCE</scope>
    <source>
        <strain evidence="3">RS5133</strain>
    </source>
</reference>
<protein>
    <submittedName>
        <fullName evidence="3">Uncharacterized protein</fullName>
    </submittedName>
</protein>
<feature type="region of interest" description="Disordered" evidence="2">
    <location>
        <begin position="324"/>
        <end position="419"/>
    </location>
</feature>
<comment type="caution">
    <text evidence="3">The sequence shown here is derived from an EMBL/GenBank/DDBJ whole genome shotgun (WGS) entry which is preliminary data.</text>
</comment>
<dbReference type="Proteomes" id="UP001432322">
    <property type="component" value="Unassembled WGS sequence"/>
</dbReference>
<keyword evidence="4" id="KW-1185">Reference proteome</keyword>
<evidence type="ECO:0000313" key="4">
    <source>
        <dbReference type="Proteomes" id="UP001432322"/>
    </source>
</evidence>
<feature type="compositionally biased region" description="Gly residues" evidence="2">
    <location>
        <begin position="380"/>
        <end position="419"/>
    </location>
</feature>
<evidence type="ECO:0000313" key="3">
    <source>
        <dbReference type="EMBL" id="GMT25154.1"/>
    </source>
</evidence>
<feature type="compositionally biased region" description="Gly residues" evidence="2">
    <location>
        <begin position="324"/>
        <end position="352"/>
    </location>
</feature>
<proteinExistence type="inferred from homology"/>
<evidence type="ECO:0000256" key="1">
    <source>
        <dbReference type="ARBA" id="ARBA00007218"/>
    </source>
</evidence>
<dbReference type="GO" id="GO:0072669">
    <property type="term" value="C:tRNA-splicing ligase complex"/>
    <property type="evidence" value="ECO:0007669"/>
    <property type="project" value="TreeGrafter"/>
</dbReference>
<dbReference type="PANTHER" id="PTHR31353">
    <property type="entry name" value="FAM98"/>
    <property type="match status" value="1"/>
</dbReference>
<feature type="compositionally biased region" description="Basic and acidic residues" evidence="2">
    <location>
        <begin position="291"/>
        <end position="300"/>
    </location>
</feature>
<sequence length="419" mass="44603">MGDSTNCFSHENLHGLAAEFGSDDFGSAIKEGFDKPEFARLLVLLGGEIRVLGLSEEAVLTVPASADALTSFLYDLSAFLAQIDCPYDSLCCGKIEQRFVTIEARQLLIRFLLDELKCARLTAAECLQKPSTSKDSPLACSIAAAAATLGLLPIVSKTSAAEYVKRMTEKVSLLSCPRPSPIFTAALEAHRWPAVEAVAKRIGHDFRLRNLYLLKRFEVTMESFLFNPQIRKKETAIVALSAPQRERIACFEPPGLAELLAASERSLIIRKAAFVRLSRSSLEPAALMETPADRGGRPNETELPNPRSFDNNCGFTVLDSFGRGRGGGRGGGGGFGGSGGYQGGRGRGGGDGQRMSAEQQTRREYENRAGGYYNDDPRGGRGGGGGYRGDGGRGGGYGGRGGGGGWRGDVGRGGRGGAY</sequence>
<dbReference type="Pfam" id="PF10239">
    <property type="entry name" value="DUF2465"/>
    <property type="match status" value="1"/>
</dbReference>